<sequence>MIIVDDVPILANIPDILRLLQTELRMSGSNLLHDINYKTANTGSIMLTCPYHGGGIEKKPSMGMTTREIKKINRVIPIGYCHCFSCHEKVTIEKFISHCFGLNDGGAFGARWLIDRFTSDVDNRACFFTPIKQESTEKKQEYVSEDELAKYSFIHPYMKERYLEYQQIVDYDVGYDKLTDCITFPVHDTKGRSLFIVKRSVRGKRFYIPDGVDKPLYGIYQVLKNFSKSVELYVCESILNALMLVKWGKPAVALLGTGSDYQINMLRELDYRRIILCLDNDSAGEMASNKLCRKLDRNKFISKLVIKEKGKDINDYGYLETFDDFMNYCKEERGI</sequence>
<dbReference type="CDD" id="cd03364">
    <property type="entry name" value="TOPRIM_DnaG_primases"/>
    <property type="match status" value="1"/>
</dbReference>
<dbReference type="SUPFAM" id="SSF56731">
    <property type="entry name" value="DNA primase core"/>
    <property type="match status" value="1"/>
</dbReference>
<dbReference type="InterPro" id="IPR034151">
    <property type="entry name" value="TOPRIM_DnaG_bac"/>
</dbReference>
<organism evidence="1">
    <name type="scientific">Myoviridae sp. ctqfO1</name>
    <dbReference type="NCBI Taxonomy" id="2827710"/>
    <lineage>
        <taxon>Viruses</taxon>
        <taxon>Duplodnaviria</taxon>
        <taxon>Heunggongvirae</taxon>
        <taxon>Uroviricota</taxon>
        <taxon>Caudoviricetes</taxon>
    </lineage>
</organism>
<name>A0A8S5T279_9CAUD</name>
<dbReference type="GO" id="GO:0008270">
    <property type="term" value="F:zinc ion binding"/>
    <property type="evidence" value="ECO:0007669"/>
    <property type="project" value="InterPro"/>
</dbReference>
<dbReference type="EMBL" id="BK032734">
    <property type="protein sequence ID" value="DAF57421.1"/>
    <property type="molecule type" value="Genomic_DNA"/>
</dbReference>
<dbReference type="Gene3D" id="3.40.1360.10">
    <property type="match status" value="1"/>
</dbReference>
<dbReference type="GO" id="GO:0006269">
    <property type="term" value="P:DNA replication, synthesis of primer"/>
    <property type="evidence" value="ECO:0007669"/>
    <property type="project" value="TreeGrafter"/>
</dbReference>
<dbReference type="InterPro" id="IPR036977">
    <property type="entry name" value="DNA_primase_Znf_CHC2"/>
</dbReference>
<dbReference type="InterPro" id="IPR050219">
    <property type="entry name" value="DnaG_primase"/>
</dbReference>
<reference evidence="1" key="1">
    <citation type="journal article" date="2021" name="Proc. Natl. Acad. Sci. U.S.A.">
        <title>A Catalog of Tens of Thousands of Viruses from Human Metagenomes Reveals Hidden Associations with Chronic Diseases.</title>
        <authorList>
            <person name="Tisza M.J."/>
            <person name="Buck C.B."/>
        </authorList>
    </citation>
    <scope>NUCLEOTIDE SEQUENCE</scope>
    <source>
        <strain evidence="1">CtqfO1</strain>
    </source>
</reference>
<dbReference type="Pfam" id="PF13155">
    <property type="entry name" value="Toprim_2"/>
    <property type="match status" value="1"/>
</dbReference>
<protein>
    <submittedName>
        <fullName evidence="1">DNA directed DNA polymerase</fullName>
    </submittedName>
</protein>
<dbReference type="PANTHER" id="PTHR30313">
    <property type="entry name" value="DNA PRIMASE"/>
    <property type="match status" value="1"/>
</dbReference>
<dbReference type="Gene3D" id="3.90.580.10">
    <property type="entry name" value="Zinc finger, CHC2-type domain"/>
    <property type="match status" value="1"/>
</dbReference>
<dbReference type="GO" id="GO:0003677">
    <property type="term" value="F:DNA binding"/>
    <property type="evidence" value="ECO:0007669"/>
    <property type="project" value="InterPro"/>
</dbReference>
<dbReference type="PANTHER" id="PTHR30313:SF2">
    <property type="entry name" value="DNA PRIMASE"/>
    <property type="match status" value="1"/>
</dbReference>
<accession>A0A8S5T279</accession>
<proteinExistence type="predicted"/>
<evidence type="ECO:0000313" key="1">
    <source>
        <dbReference type="EMBL" id="DAF57421.1"/>
    </source>
</evidence>